<dbReference type="AlphaFoldDB" id="A0A2C6L3H4"/>
<feature type="compositionally biased region" description="Basic and acidic residues" evidence="1">
    <location>
        <begin position="198"/>
        <end position="208"/>
    </location>
</feature>
<feature type="region of interest" description="Disordered" evidence="1">
    <location>
        <begin position="591"/>
        <end position="610"/>
    </location>
</feature>
<comment type="caution">
    <text evidence="2">The sequence shown here is derived from an EMBL/GenBank/DDBJ whole genome shotgun (WGS) entry which is preliminary data.</text>
</comment>
<proteinExistence type="predicted"/>
<feature type="compositionally biased region" description="Acidic residues" evidence="1">
    <location>
        <begin position="566"/>
        <end position="575"/>
    </location>
</feature>
<reference evidence="2 3" key="1">
    <citation type="journal article" date="2017" name="Int. J. Parasitol.">
        <title>The genome of the protozoan parasite Cystoisospora suis and a reverse vaccinology approach to identify vaccine candidates.</title>
        <authorList>
            <person name="Palmieri N."/>
            <person name="Shrestha A."/>
            <person name="Ruttkowski B."/>
            <person name="Beck T."/>
            <person name="Vogl C."/>
            <person name="Tomley F."/>
            <person name="Blake D.P."/>
            <person name="Joachim A."/>
        </authorList>
    </citation>
    <scope>NUCLEOTIDE SEQUENCE [LARGE SCALE GENOMIC DNA]</scope>
    <source>
        <strain evidence="2 3">Wien I</strain>
    </source>
</reference>
<feature type="region of interest" description="Disordered" evidence="1">
    <location>
        <begin position="335"/>
        <end position="357"/>
    </location>
</feature>
<feature type="compositionally biased region" description="Basic and acidic residues" evidence="1">
    <location>
        <begin position="529"/>
        <end position="549"/>
    </location>
</feature>
<dbReference type="GeneID" id="94427226"/>
<dbReference type="OrthoDB" id="332131at2759"/>
<name>A0A2C6L3H4_9APIC</name>
<feature type="compositionally biased region" description="Polar residues" evidence="1">
    <location>
        <begin position="86"/>
        <end position="96"/>
    </location>
</feature>
<evidence type="ECO:0000256" key="1">
    <source>
        <dbReference type="SAM" id="MobiDB-lite"/>
    </source>
</evidence>
<sequence>MPDMLSRPFEVVVDFDDARLQQQVQELQVLQQQEFRNPLPQRYQPMLPFAQQTAAVSERLSWHFRCPASPLLRHAPETLFERRQSRTSSDGSQPDTGPQPLKSTGGKKDNSEKSAGSSQRSDVPDVTVVGAERLQQDDGRPRSASNRGKRNRLRRPGREFLLPQGHGRRSPAELRHRVSAPGTVRDAARKTSSIQQHSKSDSTVEKQEQSSSASGTGLYEKDMPAVYCKSVKLMAGPSAAELTQQLGILLGILRDLAESPAFQDLQVEKQSSPPPSACPSSPGETSADSILEPSLRRQVDDPARAAAQAANAATAAAKAAAIAAAKAAATATEAATRGTGDSFGSFSSSSSPTGDFTSPVEAVLAATAAARAAATAAASAANAFAVTAQAGGKGGAKSPSVPLRGPGCVVDAGVGTDMIPLPPEAHQQREQELKWIELEEAVDLARRAQLRQCFRRWRRASLYDNVMAELTQKTAERKEVSLVAEKKQGTTKERTEKKTTVAQREAEETHKEKAHQSGQRHRRPQSARFSDEKSWKDQDWEERGDRERQTINACLESEFDFHDKDDDPDYDEADVSDALYNQILQEERCLRKQQLRRRNSKGKKRGGSGV</sequence>
<dbReference type="RefSeq" id="XP_067924009.1">
    <property type="nucleotide sequence ID" value="XM_068064015.1"/>
</dbReference>
<feature type="region of interest" description="Disordered" evidence="1">
    <location>
        <begin position="81"/>
        <end position="218"/>
    </location>
</feature>
<feature type="compositionally biased region" description="Basic and acidic residues" evidence="1">
    <location>
        <begin position="481"/>
        <end position="515"/>
    </location>
</feature>
<dbReference type="Proteomes" id="UP000221165">
    <property type="component" value="Unassembled WGS sequence"/>
</dbReference>
<dbReference type="EMBL" id="MIGC01001724">
    <property type="protein sequence ID" value="PHJ22332.1"/>
    <property type="molecule type" value="Genomic_DNA"/>
</dbReference>
<evidence type="ECO:0000313" key="2">
    <source>
        <dbReference type="EMBL" id="PHJ22332.1"/>
    </source>
</evidence>
<gene>
    <name evidence="2" type="ORF">CSUI_003820</name>
</gene>
<keyword evidence="3" id="KW-1185">Reference proteome</keyword>
<accession>A0A2C6L3H4</accession>
<evidence type="ECO:0000313" key="3">
    <source>
        <dbReference type="Proteomes" id="UP000221165"/>
    </source>
</evidence>
<protein>
    <submittedName>
        <fullName evidence="2">Uncharacterized protein</fullName>
    </submittedName>
</protein>
<feature type="region of interest" description="Disordered" evidence="1">
    <location>
        <begin position="481"/>
        <end position="576"/>
    </location>
</feature>
<dbReference type="VEuPathDB" id="ToxoDB:CSUI_003820"/>
<feature type="region of interest" description="Disordered" evidence="1">
    <location>
        <begin position="266"/>
        <end position="289"/>
    </location>
</feature>
<organism evidence="2 3">
    <name type="scientific">Cystoisospora suis</name>
    <dbReference type="NCBI Taxonomy" id="483139"/>
    <lineage>
        <taxon>Eukaryota</taxon>
        <taxon>Sar</taxon>
        <taxon>Alveolata</taxon>
        <taxon>Apicomplexa</taxon>
        <taxon>Conoidasida</taxon>
        <taxon>Coccidia</taxon>
        <taxon>Eucoccidiorida</taxon>
        <taxon>Eimeriorina</taxon>
        <taxon>Sarcocystidae</taxon>
        <taxon>Cystoisospora</taxon>
    </lineage>
</organism>